<accession>A0ABP3LBC5</accession>
<dbReference type="Proteomes" id="UP001410648">
    <property type="component" value="Unassembled WGS sequence"/>
</dbReference>
<keyword evidence="2" id="KW-1185">Reference proteome</keyword>
<evidence type="ECO:0000313" key="2">
    <source>
        <dbReference type="Proteomes" id="UP001410648"/>
    </source>
</evidence>
<protein>
    <submittedName>
        <fullName evidence="1">Uncharacterized protein</fullName>
    </submittedName>
</protein>
<name>A0ABP3LBC5_9LACT</name>
<comment type="caution">
    <text evidence="1">The sequence shown here is derived from an EMBL/GenBank/DDBJ whole genome shotgun (WGS) entry which is preliminary data.</text>
</comment>
<dbReference type="EMBL" id="BAAADA010000203">
    <property type="protein sequence ID" value="GAA0494779.1"/>
    <property type="molecule type" value="Genomic_DNA"/>
</dbReference>
<organism evidence="1 2">
    <name type="scientific">Alkalibacterium indicireducens</name>
    <dbReference type="NCBI Taxonomy" id="398758"/>
    <lineage>
        <taxon>Bacteria</taxon>
        <taxon>Bacillati</taxon>
        <taxon>Bacillota</taxon>
        <taxon>Bacilli</taxon>
        <taxon>Lactobacillales</taxon>
        <taxon>Carnobacteriaceae</taxon>
        <taxon>Alkalibacterium</taxon>
    </lineage>
</organism>
<reference evidence="2" key="1">
    <citation type="journal article" date="2019" name="Int. J. Syst. Evol. Microbiol.">
        <title>The Global Catalogue of Microorganisms (GCM) 10K type strain sequencing project: providing services to taxonomists for standard genome sequencing and annotation.</title>
        <authorList>
            <consortium name="The Broad Institute Genomics Platform"/>
            <consortium name="The Broad Institute Genome Sequencing Center for Infectious Disease"/>
            <person name="Wu L."/>
            <person name="Ma J."/>
        </authorList>
    </citation>
    <scope>NUCLEOTIDE SEQUENCE [LARGE SCALE GENOMIC DNA]</scope>
    <source>
        <strain evidence="2">JCM 14232</strain>
    </source>
</reference>
<proteinExistence type="predicted"/>
<sequence>MKNVESAQADSTAYRYTELAMKLYSFSDVFSEESLALTKECAKIRVNR</sequence>
<gene>
    <name evidence="1" type="ORF">GCM10008936_21820</name>
</gene>
<evidence type="ECO:0000313" key="1">
    <source>
        <dbReference type="EMBL" id="GAA0494779.1"/>
    </source>
</evidence>